<reference evidence="1" key="2">
    <citation type="submission" date="2025-09" db="UniProtKB">
        <authorList>
            <consortium name="Ensembl"/>
        </authorList>
    </citation>
    <scope>IDENTIFICATION</scope>
</reference>
<organism evidence="1 2">
    <name type="scientific">Cyprinus carpio</name>
    <name type="common">Common carp</name>
    <dbReference type="NCBI Taxonomy" id="7962"/>
    <lineage>
        <taxon>Eukaryota</taxon>
        <taxon>Metazoa</taxon>
        <taxon>Chordata</taxon>
        <taxon>Craniata</taxon>
        <taxon>Vertebrata</taxon>
        <taxon>Euteleostomi</taxon>
        <taxon>Actinopterygii</taxon>
        <taxon>Neopterygii</taxon>
        <taxon>Teleostei</taxon>
        <taxon>Ostariophysi</taxon>
        <taxon>Cypriniformes</taxon>
        <taxon>Cyprinidae</taxon>
        <taxon>Cyprininae</taxon>
        <taxon>Cyprinus</taxon>
    </lineage>
</organism>
<evidence type="ECO:0000313" key="1">
    <source>
        <dbReference type="Ensembl" id="ENSCCRP00010010606.1"/>
    </source>
</evidence>
<dbReference type="AlphaFoldDB" id="A0A8C1GLE3"/>
<proteinExistence type="predicted"/>
<dbReference type="Proteomes" id="UP000694427">
    <property type="component" value="Unplaced"/>
</dbReference>
<sequence length="85" mass="9839">MSCVGIEPLSSWEFLPYCELREGYAINCGLLIKVSLINSFELKLCNSSWQTGIKWLFYHRALYTNKIIFKVCMRLCNSPHTGNPF</sequence>
<accession>A0A8C1GLE3</accession>
<keyword evidence="2" id="KW-1185">Reference proteome</keyword>
<protein>
    <submittedName>
        <fullName evidence="1">Uncharacterized protein</fullName>
    </submittedName>
</protein>
<evidence type="ECO:0000313" key="2">
    <source>
        <dbReference type="Proteomes" id="UP000694427"/>
    </source>
</evidence>
<dbReference type="Ensembl" id="ENSCCRT00010011528.1">
    <property type="protein sequence ID" value="ENSCCRP00010010606.1"/>
    <property type="gene ID" value="ENSCCRG00010004499.1"/>
</dbReference>
<name>A0A8C1GLE3_CYPCA</name>
<reference evidence="1" key="1">
    <citation type="submission" date="2025-08" db="UniProtKB">
        <authorList>
            <consortium name="Ensembl"/>
        </authorList>
    </citation>
    <scope>IDENTIFICATION</scope>
</reference>